<keyword evidence="3" id="KW-1185">Reference proteome</keyword>
<reference evidence="2" key="1">
    <citation type="submission" date="2020-09" db="EMBL/GenBank/DDBJ databases">
        <authorList>
            <person name="Blom J."/>
        </authorList>
    </citation>
    <scope>NUCLEOTIDE SEQUENCE</scope>
    <source>
        <strain evidence="2">No.713</strain>
    </source>
</reference>
<proteinExistence type="predicted"/>
<dbReference type="KEGG" id="ppsu:NO713_00170"/>
<feature type="compositionally biased region" description="Basic and acidic residues" evidence="1">
    <location>
        <begin position="338"/>
        <end position="347"/>
    </location>
</feature>
<accession>A0A9W4G225</accession>
<feature type="region of interest" description="Disordered" evidence="1">
    <location>
        <begin position="326"/>
        <end position="347"/>
    </location>
</feature>
<protein>
    <submittedName>
        <fullName evidence="2">Type I-D CRISPR-associated protein Cas7/Csc2</fullName>
    </submittedName>
</protein>
<dbReference type="RefSeq" id="WP_254172786.1">
    <property type="nucleotide sequence ID" value="NZ_LR882967.1"/>
</dbReference>
<gene>
    <name evidence="2" type="ORF">NO713_00170</name>
</gene>
<organism evidence="2 3">
    <name type="scientific">Planktothrix pseudagardhii</name>
    <dbReference type="NCBI Taxonomy" id="132604"/>
    <lineage>
        <taxon>Bacteria</taxon>
        <taxon>Bacillati</taxon>
        <taxon>Cyanobacteriota</taxon>
        <taxon>Cyanophyceae</taxon>
        <taxon>Oscillatoriophycideae</taxon>
        <taxon>Oscillatoriales</taxon>
        <taxon>Microcoleaceae</taxon>
        <taxon>Planktothrix</taxon>
    </lineage>
</organism>
<dbReference type="AlphaFoldDB" id="A0A9W4G225"/>
<dbReference type="Pfam" id="PF18320">
    <property type="entry name" value="Csc2"/>
    <property type="match status" value="1"/>
</dbReference>
<dbReference type="Proteomes" id="UP001153719">
    <property type="component" value="Chromosome"/>
</dbReference>
<dbReference type="InterPro" id="IPR017574">
    <property type="entry name" value="CRISPR-assoc_prot_Cas7/Csc2"/>
</dbReference>
<evidence type="ECO:0000313" key="3">
    <source>
        <dbReference type="Proteomes" id="UP001153719"/>
    </source>
</evidence>
<name>A0A9W4G225_9CYAN</name>
<dbReference type="EMBL" id="LR882967">
    <property type="protein sequence ID" value="CAD5913100.1"/>
    <property type="molecule type" value="Genomic_DNA"/>
</dbReference>
<evidence type="ECO:0000313" key="2">
    <source>
        <dbReference type="EMBL" id="CAD5913100.1"/>
    </source>
</evidence>
<sequence>MSINQLTSFLAPTYENFPKGRTIGLVVLRTSLSELVLRTEGSGEPMCREFVQAGVTDTKKIIPRLVMTKRKQIAPERRRGREFLRAYDLLYTIKKKEEESICSMNTNAPCEMCIDCFLYGFAAGGGGAQKSRIWTEDAFSILPATDTIGDRTINALFENGTMRDEKGTASTALNTSEYIKPGVHFLDVVTLKDVTADELRYVIGNILLTSRYGAVSSRIGRMENQILGVFGGITELPSSLELVQGVYETLTHSGTLLEHPLDSNAVITATQQVISSWINKRGISVQLSQTELTELIADVDQHWSESDRESFLKRLNQSYETFRKVSATAESKKRKNKGKETTSETES</sequence>
<evidence type="ECO:0000256" key="1">
    <source>
        <dbReference type="SAM" id="MobiDB-lite"/>
    </source>
</evidence>
<dbReference type="NCBIfam" id="TIGR03157">
    <property type="entry name" value="cas_Csc2"/>
    <property type="match status" value="1"/>
</dbReference>